<keyword evidence="2" id="KW-0800">Toxin</keyword>
<evidence type="ECO:0000256" key="6">
    <source>
        <dbReference type="ARBA" id="ARBA00023157"/>
    </source>
</evidence>
<gene>
    <name evidence="13" type="ORF">PLXY2_LOCUS9201</name>
</gene>
<dbReference type="InterPro" id="IPR001314">
    <property type="entry name" value="Peptidase_S1A"/>
</dbReference>
<protein>
    <submittedName>
        <fullName evidence="13">(diamondback moth) hypothetical protein</fullName>
    </submittedName>
</protein>
<dbReference type="SUPFAM" id="SSF50494">
    <property type="entry name" value="Trypsin-like serine proteases"/>
    <property type="match status" value="1"/>
</dbReference>
<evidence type="ECO:0000256" key="9">
    <source>
        <dbReference type="ARBA" id="ARBA00055534"/>
    </source>
</evidence>
<reference evidence="13" key="1">
    <citation type="submission" date="2020-11" db="EMBL/GenBank/DDBJ databases">
        <authorList>
            <person name="Whiteford S."/>
        </authorList>
    </citation>
    <scope>NUCLEOTIDE SEQUENCE</scope>
</reference>
<proteinExistence type="inferred from homology"/>
<feature type="domain" description="Peptidase S1" evidence="12">
    <location>
        <begin position="30"/>
        <end position="256"/>
    </location>
</feature>
<evidence type="ECO:0000256" key="1">
    <source>
        <dbReference type="ARBA" id="ARBA00004239"/>
    </source>
</evidence>
<dbReference type="PROSITE" id="PS00134">
    <property type="entry name" value="TRYPSIN_HIS"/>
    <property type="match status" value="1"/>
</dbReference>
<feature type="chain" id="PRO_5035781825" evidence="11">
    <location>
        <begin position="26"/>
        <end position="256"/>
    </location>
</feature>
<dbReference type="FunFam" id="2.40.10.10:FF:000068">
    <property type="entry name" value="transmembrane protease serine 2"/>
    <property type="match status" value="1"/>
</dbReference>
<dbReference type="PRINTS" id="PR00722">
    <property type="entry name" value="CHYMOTRYPSIN"/>
</dbReference>
<evidence type="ECO:0000256" key="5">
    <source>
        <dbReference type="ARBA" id="ARBA00022825"/>
    </source>
</evidence>
<keyword evidence="4" id="KW-0378">Hydrolase</keyword>
<accession>A0A8S4FK47</accession>
<comment type="function">
    <text evidence="9">Fibrinolytic activity; shows preferential cleavage of Arg-Gly bonds in all three fibrinogen chains. Contact with the caterpillars causes severe bleeding, due the anticoagulant effect of the protein.</text>
</comment>
<dbReference type="Pfam" id="PF00089">
    <property type="entry name" value="Trypsin"/>
    <property type="match status" value="1"/>
</dbReference>
<evidence type="ECO:0000259" key="12">
    <source>
        <dbReference type="PROSITE" id="PS50240"/>
    </source>
</evidence>
<evidence type="ECO:0000256" key="8">
    <source>
        <dbReference type="ARBA" id="ARBA00024195"/>
    </source>
</evidence>
<keyword evidence="11" id="KW-0732">Signal</keyword>
<keyword evidence="6" id="KW-1015">Disulfide bond</keyword>
<evidence type="ECO:0000313" key="14">
    <source>
        <dbReference type="Proteomes" id="UP000653454"/>
    </source>
</evidence>
<keyword evidence="3" id="KW-0645">Protease</keyword>
<comment type="subcellular location">
    <subcellularLocation>
        <location evidence="1">Secreted</location>
        <location evidence="1">Extracellular space</location>
    </subcellularLocation>
</comment>
<dbReference type="SMART" id="SM00020">
    <property type="entry name" value="Tryp_SPc"/>
    <property type="match status" value="1"/>
</dbReference>
<evidence type="ECO:0000313" key="13">
    <source>
        <dbReference type="EMBL" id="CAG9128580.1"/>
    </source>
</evidence>
<keyword evidence="5" id="KW-0720">Serine protease</keyword>
<dbReference type="Gene3D" id="2.40.10.10">
    <property type="entry name" value="Trypsin-like serine proteases"/>
    <property type="match status" value="1"/>
</dbReference>
<dbReference type="InterPro" id="IPR009003">
    <property type="entry name" value="Peptidase_S1_PA"/>
</dbReference>
<name>A0A8S4FK47_PLUXY</name>
<comment type="caution">
    <text evidence="13">The sequence shown here is derived from an EMBL/GenBank/DDBJ whole genome shotgun (WGS) entry which is preliminary data.</text>
</comment>
<sequence>MTNKTNSIMATWALLLLTATASAVAASNRIVGGADASIETYPSIVQVEYLDLSVWSQGCGGNILSPTYVLTAAHCIDWVPMRIRAGSSDRNRGGTVVDVDSSLFHPDYTSLAPQHADIALLRLQSPLVYGPGVQQVPIYAQGTEVPDNSTVVHAGWGHTQAAGLPSPVLQDVTIYTVNYDECFRRYGSALSESMICAGILDVGGKDACQMDSGGPLYYGEVLVGVVSWGYGCGSPRFPGVSIKVSAFTDWIVANVV</sequence>
<dbReference type="PANTHER" id="PTHR24276">
    <property type="entry name" value="POLYSERASE-RELATED"/>
    <property type="match status" value="1"/>
</dbReference>
<evidence type="ECO:0000256" key="4">
    <source>
        <dbReference type="ARBA" id="ARBA00022801"/>
    </source>
</evidence>
<dbReference type="InterPro" id="IPR050430">
    <property type="entry name" value="Peptidase_S1"/>
</dbReference>
<evidence type="ECO:0000256" key="3">
    <source>
        <dbReference type="ARBA" id="ARBA00022670"/>
    </source>
</evidence>
<dbReference type="InterPro" id="IPR018114">
    <property type="entry name" value="TRYPSIN_HIS"/>
</dbReference>
<dbReference type="InterPro" id="IPR001254">
    <property type="entry name" value="Trypsin_dom"/>
</dbReference>
<evidence type="ECO:0000256" key="7">
    <source>
        <dbReference type="ARBA" id="ARBA00023240"/>
    </source>
</evidence>
<dbReference type="GO" id="GO:0090729">
    <property type="term" value="F:toxin activity"/>
    <property type="evidence" value="ECO:0007669"/>
    <property type="project" value="UniProtKB-KW"/>
</dbReference>
<dbReference type="AlphaFoldDB" id="A0A8S4FK47"/>
<evidence type="ECO:0000256" key="2">
    <source>
        <dbReference type="ARBA" id="ARBA00022656"/>
    </source>
</evidence>
<dbReference type="EMBL" id="CAJHNJ030000036">
    <property type="protein sequence ID" value="CAG9128580.1"/>
    <property type="molecule type" value="Genomic_DNA"/>
</dbReference>
<evidence type="ECO:0000256" key="10">
    <source>
        <dbReference type="ARBA" id="ARBA00084094"/>
    </source>
</evidence>
<dbReference type="GO" id="GO:0004252">
    <property type="term" value="F:serine-type endopeptidase activity"/>
    <property type="evidence" value="ECO:0007669"/>
    <property type="project" value="InterPro"/>
</dbReference>
<feature type="signal peptide" evidence="11">
    <location>
        <begin position="1"/>
        <end position="25"/>
    </location>
</feature>
<evidence type="ECO:0000256" key="11">
    <source>
        <dbReference type="SAM" id="SignalP"/>
    </source>
</evidence>
<dbReference type="CDD" id="cd00190">
    <property type="entry name" value="Tryp_SPc"/>
    <property type="match status" value="1"/>
</dbReference>
<dbReference type="PANTHER" id="PTHR24276:SF91">
    <property type="entry name" value="AT26814P-RELATED"/>
    <property type="match status" value="1"/>
</dbReference>
<organism evidence="13 14">
    <name type="scientific">Plutella xylostella</name>
    <name type="common">Diamondback moth</name>
    <name type="synonym">Plutella maculipennis</name>
    <dbReference type="NCBI Taxonomy" id="51655"/>
    <lineage>
        <taxon>Eukaryota</taxon>
        <taxon>Metazoa</taxon>
        <taxon>Ecdysozoa</taxon>
        <taxon>Arthropoda</taxon>
        <taxon>Hexapoda</taxon>
        <taxon>Insecta</taxon>
        <taxon>Pterygota</taxon>
        <taxon>Neoptera</taxon>
        <taxon>Endopterygota</taxon>
        <taxon>Lepidoptera</taxon>
        <taxon>Glossata</taxon>
        <taxon>Ditrysia</taxon>
        <taxon>Yponomeutoidea</taxon>
        <taxon>Plutellidae</taxon>
        <taxon>Plutella</taxon>
    </lineage>
</organism>
<keyword evidence="10" id="KW-1205">Fibrinolytic toxin</keyword>
<dbReference type="FunFam" id="2.40.10.10:FF:000002">
    <property type="entry name" value="Transmembrane protease serine"/>
    <property type="match status" value="1"/>
</dbReference>
<dbReference type="GO" id="GO:0005576">
    <property type="term" value="C:extracellular region"/>
    <property type="evidence" value="ECO:0007669"/>
    <property type="project" value="UniProtKB-SubCell"/>
</dbReference>
<keyword evidence="7" id="KW-1199">Hemostasis impairing toxin</keyword>
<dbReference type="Proteomes" id="UP000653454">
    <property type="component" value="Unassembled WGS sequence"/>
</dbReference>
<comment type="similarity">
    <text evidence="8">Belongs to the peptidase S1 family. CLIP subfamily.</text>
</comment>
<keyword evidence="14" id="KW-1185">Reference proteome</keyword>
<dbReference type="GO" id="GO:0006508">
    <property type="term" value="P:proteolysis"/>
    <property type="evidence" value="ECO:0007669"/>
    <property type="project" value="UniProtKB-KW"/>
</dbReference>
<dbReference type="PROSITE" id="PS50240">
    <property type="entry name" value="TRYPSIN_DOM"/>
    <property type="match status" value="1"/>
</dbReference>
<dbReference type="InterPro" id="IPR043504">
    <property type="entry name" value="Peptidase_S1_PA_chymotrypsin"/>
</dbReference>